<dbReference type="SUPFAM" id="SSF51206">
    <property type="entry name" value="cAMP-binding domain-like"/>
    <property type="match status" value="1"/>
</dbReference>
<evidence type="ECO:0000259" key="2">
    <source>
        <dbReference type="PROSITE" id="PS50042"/>
    </source>
</evidence>
<protein>
    <submittedName>
        <fullName evidence="3">Crp/Fnr family transcriptional regulator</fullName>
    </submittedName>
</protein>
<gene>
    <name evidence="3" type="ORF">E0486_13590</name>
</gene>
<dbReference type="InterPro" id="IPR014710">
    <property type="entry name" value="RmlC-like_jellyroll"/>
</dbReference>
<proteinExistence type="predicted"/>
<dbReference type="PROSITE" id="PS00888">
    <property type="entry name" value="CNMP_BINDING_1"/>
    <property type="match status" value="1"/>
</dbReference>
<dbReference type="CDD" id="cd00038">
    <property type="entry name" value="CAP_ED"/>
    <property type="match status" value="1"/>
</dbReference>
<organism evidence="3 4">
    <name type="scientific">Flaviaesturariibacter aridisoli</name>
    <dbReference type="NCBI Taxonomy" id="2545761"/>
    <lineage>
        <taxon>Bacteria</taxon>
        <taxon>Pseudomonadati</taxon>
        <taxon>Bacteroidota</taxon>
        <taxon>Chitinophagia</taxon>
        <taxon>Chitinophagales</taxon>
        <taxon>Chitinophagaceae</taxon>
        <taxon>Flaviaestuariibacter</taxon>
    </lineage>
</organism>
<reference evidence="3 4" key="1">
    <citation type="submission" date="2019-03" db="EMBL/GenBank/DDBJ databases">
        <authorList>
            <person name="Kim M.K.M."/>
        </authorList>
    </citation>
    <scope>NUCLEOTIDE SEQUENCE [LARGE SCALE GENOMIC DNA]</scope>
    <source>
        <strain evidence="3 4">17J68-15</strain>
    </source>
</reference>
<feature type="domain" description="Cyclic nucleotide-binding" evidence="2">
    <location>
        <begin position="57"/>
        <end position="103"/>
    </location>
</feature>
<feature type="region of interest" description="Disordered" evidence="1">
    <location>
        <begin position="1"/>
        <end position="28"/>
    </location>
</feature>
<dbReference type="OrthoDB" id="680421at2"/>
<dbReference type="EMBL" id="SKFH01000025">
    <property type="protein sequence ID" value="TCZ68645.1"/>
    <property type="molecule type" value="Genomic_DNA"/>
</dbReference>
<dbReference type="SMART" id="SM00100">
    <property type="entry name" value="cNMP"/>
    <property type="match status" value="1"/>
</dbReference>
<dbReference type="InterPro" id="IPR018490">
    <property type="entry name" value="cNMP-bd_dom_sf"/>
</dbReference>
<comment type="caution">
    <text evidence="3">The sequence shown here is derived from an EMBL/GenBank/DDBJ whole genome shotgun (WGS) entry which is preliminary data.</text>
</comment>
<sequence>MPSAKKPATSIQTPIPIPTRPGRSRPTATPSWVSSAWVSGWVNADAVPERLLQHIATFHPLSAGARAAIAPAFEEVHLGKGDSLVRPGQICRHLYFLESGALRGYYLADGKEVTHWFALAEEFVTSFHSFSTGTASVEHVQLLEDAVLWSISKERLAGLLDQHHELERALRIAYERYYIRLEERFLNAQFRSAADRYRDVLEGQPELLQRVPLGHLASWLGISAETLSRIRSRLSDV</sequence>
<dbReference type="InterPro" id="IPR000595">
    <property type="entry name" value="cNMP-bd_dom"/>
</dbReference>
<dbReference type="Gene3D" id="2.60.120.10">
    <property type="entry name" value="Jelly Rolls"/>
    <property type="match status" value="1"/>
</dbReference>
<evidence type="ECO:0000313" key="3">
    <source>
        <dbReference type="EMBL" id="TCZ68645.1"/>
    </source>
</evidence>
<name>A0A4R4DYW0_9BACT</name>
<evidence type="ECO:0000256" key="1">
    <source>
        <dbReference type="SAM" id="MobiDB-lite"/>
    </source>
</evidence>
<evidence type="ECO:0000313" key="4">
    <source>
        <dbReference type="Proteomes" id="UP000295164"/>
    </source>
</evidence>
<dbReference type="Pfam" id="PF00027">
    <property type="entry name" value="cNMP_binding"/>
    <property type="match status" value="1"/>
</dbReference>
<dbReference type="AlphaFoldDB" id="A0A4R4DYW0"/>
<keyword evidence="4" id="KW-1185">Reference proteome</keyword>
<accession>A0A4R4DYW0</accession>
<dbReference type="InterPro" id="IPR018488">
    <property type="entry name" value="cNMP-bd_CS"/>
</dbReference>
<dbReference type="Proteomes" id="UP000295164">
    <property type="component" value="Unassembled WGS sequence"/>
</dbReference>
<dbReference type="PROSITE" id="PS50042">
    <property type="entry name" value="CNMP_BINDING_3"/>
    <property type="match status" value="1"/>
</dbReference>